<sequence>MPDAAVSAQCRSRWLCRALTSVLALTWLGYGALSQTTPPRHFAIVAQPLAVALNTYSTVSGIELYYDGEFALGQLSSPIEGVLAPEQALRQLLVGTGLIARSTGPSSITITPARPSRIADTSVQSYFAAIQVRVSQVLCARTETRPGSADLLIQLWLTPAGAVQRATLLDAPDDRRRSEAFAAALQGVRIGAPPPGGMPQPINMAVLARADGEPTGCARSTTTAAR</sequence>
<reference evidence="5 6" key="1">
    <citation type="submission" date="2019-11" db="EMBL/GenBank/DDBJ databases">
        <title>Identification of a novel strain.</title>
        <authorList>
            <person name="Xu Q."/>
            <person name="Wang G."/>
        </authorList>
    </citation>
    <scope>NUCLEOTIDE SEQUENCE [LARGE SCALE GENOMIC DNA]</scope>
    <source>
        <strain evidence="6">xq</strain>
    </source>
</reference>
<evidence type="ECO:0000259" key="4">
    <source>
        <dbReference type="SMART" id="SM00965"/>
    </source>
</evidence>
<protein>
    <recommendedName>
        <fullName evidence="4">Secretin/TonB short N-terminal domain-containing protein</fullName>
    </recommendedName>
</protein>
<keyword evidence="6" id="KW-1185">Reference proteome</keyword>
<comment type="caution">
    <text evidence="5">The sequence shown here is derived from an EMBL/GenBank/DDBJ whole genome shotgun (WGS) entry which is preliminary data.</text>
</comment>
<dbReference type="EMBL" id="WMBQ01000001">
    <property type="protein sequence ID" value="MTD94383.1"/>
    <property type="molecule type" value="Genomic_DNA"/>
</dbReference>
<feature type="domain" description="Secretin/TonB short N-terminal" evidence="4">
    <location>
        <begin position="62"/>
        <end position="113"/>
    </location>
</feature>
<gene>
    <name evidence="5" type="ORF">GIW81_08555</name>
</gene>
<dbReference type="Gene3D" id="3.55.50.30">
    <property type="match status" value="1"/>
</dbReference>
<dbReference type="Proteomes" id="UP000440694">
    <property type="component" value="Unassembled WGS sequence"/>
</dbReference>
<dbReference type="RefSeq" id="WP_154738816.1">
    <property type="nucleotide sequence ID" value="NZ_WMBQ01000001.1"/>
</dbReference>
<evidence type="ECO:0000256" key="2">
    <source>
        <dbReference type="ARBA" id="ARBA00023136"/>
    </source>
</evidence>
<proteinExistence type="predicted"/>
<name>A0A6I3KJ79_9HYPH</name>
<accession>A0A6I3KJ79</accession>
<organism evidence="5 6">
    <name type="scientific">Hyphomicrobium album</name>
    <dbReference type="NCBI Taxonomy" id="2665159"/>
    <lineage>
        <taxon>Bacteria</taxon>
        <taxon>Pseudomonadati</taxon>
        <taxon>Pseudomonadota</taxon>
        <taxon>Alphaproteobacteria</taxon>
        <taxon>Hyphomicrobiales</taxon>
        <taxon>Hyphomicrobiaceae</taxon>
        <taxon>Hyphomicrobium</taxon>
    </lineage>
</organism>
<evidence type="ECO:0000256" key="1">
    <source>
        <dbReference type="ARBA" id="ARBA00022448"/>
    </source>
</evidence>
<keyword evidence="1" id="KW-0813">Transport</keyword>
<dbReference type="InterPro" id="IPR011662">
    <property type="entry name" value="Secretin/TonB_short_N"/>
</dbReference>
<keyword evidence="3" id="KW-0998">Cell outer membrane</keyword>
<dbReference type="GO" id="GO:0019867">
    <property type="term" value="C:outer membrane"/>
    <property type="evidence" value="ECO:0007669"/>
    <property type="project" value="InterPro"/>
</dbReference>
<evidence type="ECO:0000256" key="3">
    <source>
        <dbReference type="ARBA" id="ARBA00023237"/>
    </source>
</evidence>
<evidence type="ECO:0000313" key="5">
    <source>
        <dbReference type="EMBL" id="MTD94383.1"/>
    </source>
</evidence>
<dbReference type="AlphaFoldDB" id="A0A6I3KJ79"/>
<dbReference type="SUPFAM" id="SSF74653">
    <property type="entry name" value="TolA/TonB C-terminal domain"/>
    <property type="match status" value="1"/>
</dbReference>
<evidence type="ECO:0000313" key="6">
    <source>
        <dbReference type="Proteomes" id="UP000440694"/>
    </source>
</evidence>
<dbReference type="SMART" id="SM00965">
    <property type="entry name" value="STN"/>
    <property type="match status" value="1"/>
</dbReference>
<keyword evidence="2" id="KW-0472">Membrane</keyword>